<dbReference type="OrthoDB" id="5599753at2759"/>
<keyword evidence="5" id="KW-0479">Metal-binding</keyword>
<evidence type="ECO:0000256" key="4">
    <source>
        <dbReference type="ARBA" id="ARBA00005975"/>
    </source>
</evidence>
<feature type="non-terminal residue" evidence="10">
    <location>
        <position position="1"/>
    </location>
</feature>
<comment type="subcellular location">
    <subcellularLocation>
        <location evidence="1">Endosome membrane</location>
        <topology evidence="1">Peripheral membrane protein</topology>
        <orientation evidence="1">Cytoplasmic side</orientation>
    </subcellularLocation>
    <subcellularLocation>
        <location evidence="2">Late endosome membrane</location>
    </subcellularLocation>
    <subcellularLocation>
        <location evidence="3">Lysosome membrane</location>
        <topology evidence="3">Peripheral membrane protein</topology>
        <orientation evidence="3">Cytoplasmic side</orientation>
    </subcellularLocation>
</comment>
<evidence type="ECO:0000313" key="10">
    <source>
        <dbReference type="EMBL" id="CAG5897562.1"/>
    </source>
</evidence>
<evidence type="ECO:0000313" key="11">
    <source>
        <dbReference type="Proteomes" id="UP000677803"/>
    </source>
</evidence>
<comment type="caution">
    <text evidence="10">The sequence shown here is derived from an EMBL/GenBank/DDBJ whole genome shotgun (WGS) entry which is preliminary data.</text>
</comment>
<proteinExistence type="inferred from homology"/>
<sequence>AVRWAGGGEAGGDTEVQTDGQGGAVRVYHVHTPFDPPNTEQTSATQVPIVFTGAAGGLGSAADNSEGRQKYVSYDRSLGRSPGMATCPTCQKQVMTEVSYEAGRFAWLMCLLFICCGLILLCCLIPFFVKTFKDVVHTCPNCKRVLHVEKKKCCQ</sequence>
<feature type="transmembrane region" description="Helical" evidence="8">
    <location>
        <begin position="105"/>
        <end position="129"/>
    </location>
</feature>
<accession>A0A8S4AT25</accession>
<keyword evidence="8" id="KW-0812">Transmembrane</keyword>
<organism evidence="10 11">
    <name type="scientific">Menidia menidia</name>
    <name type="common">Atlantic silverside</name>
    <dbReference type="NCBI Taxonomy" id="238744"/>
    <lineage>
        <taxon>Eukaryota</taxon>
        <taxon>Metazoa</taxon>
        <taxon>Chordata</taxon>
        <taxon>Craniata</taxon>
        <taxon>Vertebrata</taxon>
        <taxon>Euteleostomi</taxon>
        <taxon>Actinopterygii</taxon>
        <taxon>Neopterygii</taxon>
        <taxon>Teleostei</taxon>
        <taxon>Neoteleostei</taxon>
        <taxon>Acanthomorphata</taxon>
        <taxon>Ovalentaria</taxon>
        <taxon>Atherinomorphae</taxon>
        <taxon>Atheriniformes</taxon>
        <taxon>Atherinopsidae</taxon>
        <taxon>Menidiinae</taxon>
        <taxon>Menidia</taxon>
    </lineage>
</organism>
<dbReference type="GO" id="GO:0098574">
    <property type="term" value="C:cytoplasmic side of lysosomal membrane"/>
    <property type="evidence" value="ECO:0007669"/>
    <property type="project" value="TreeGrafter"/>
</dbReference>
<dbReference type="Pfam" id="PF10601">
    <property type="entry name" value="zf-LITAF-like"/>
    <property type="match status" value="1"/>
</dbReference>
<gene>
    <name evidence="10" type="ORF">MMEN_LOCUS8599</name>
</gene>
<dbReference type="PANTHER" id="PTHR23292:SF28">
    <property type="entry name" value="LIPOPOLYSACCHARIDE-INDUCED TUMOR NECROSIS FACTOR-ALPHA FACTOR-LIKE"/>
    <property type="match status" value="1"/>
</dbReference>
<evidence type="ECO:0000256" key="5">
    <source>
        <dbReference type="ARBA" id="ARBA00022723"/>
    </source>
</evidence>
<dbReference type="PROSITE" id="PS51837">
    <property type="entry name" value="LITAF"/>
    <property type="match status" value="1"/>
</dbReference>
<dbReference type="InterPro" id="IPR037519">
    <property type="entry name" value="LITAF_fam"/>
</dbReference>
<reference evidence="10" key="1">
    <citation type="submission" date="2021-05" db="EMBL/GenBank/DDBJ databases">
        <authorList>
            <person name="Tigano A."/>
        </authorList>
    </citation>
    <scope>NUCLEOTIDE SEQUENCE</scope>
</reference>
<dbReference type="InterPro" id="IPR006629">
    <property type="entry name" value="LITAF"/>
</dbReference>
<dbReference type="Proteomes" id="UP000677803">
    <property type="component" value="Unassembled WGS sequence"/>
</dbReference>
<evidence type="ECO:0000256" key="8">
    <source>
        <dbReference type="SAM" id="Phobius"/>
    </source>
</evidence>
<evidence type="ECO:0000256" key="6">
    <source>
        <dbReference type="ARBA" id="ARBA00022833"/>
    </source>
</evidence>
<keyword evidence="6" id="KW-0862">Zinc</keyword>
<keyword evidence="8" id="KW-1133">Transmembrane helix</keyword>
<evidence type="ECO:0000256" key="1">
    <source>
        <dbReference type="ARBA" id="ARBA00004125"/>
    </source>
</evidence>
<feature type="domain" description="LITAF" evidence="9">
    <location>
        <begin position="67"/>
        <end position="151"/>
    </location>
</feature>
<evidence type="ECO:0000259" key="9">
    <source>
        <dbReference type="PROSITE" id="PS51837"/>
    </source>
</evidence>
<evidence type="ECO:0000256" key="2">
    <source>
        <dbReference type="ARBA" id="ARBA00004414"/>
    </source>
</evidence>
<evidence type="ECO:0000256" key="3">
    <source>
        <dbReference type="ARBA" id="ARBA00004630"/>
    </source>
</evidence>
<dbReference type="SMART" id="SM00714">
    <property type="entry name" value="LITAF"/>
    <property type="match status" value="1"/>
</dbReference>
<dbReference type="GO" id="GO:0008270">
    <property type="term" value="F:zinc ion binding"/>
    <property type="evidence" value="ECO:0007669"/>
    <property type="project" value="TreeGrafter"/>
</dbReference>
<feature type="non-terminal residue" evidence="10">
    <location>
        <position position="155"/>
    </location>
</feature>
<keyword evidence="11" id="KW-1185">Reference proteome</keyword>
<dbReference type="AlphaFoldDB" id="A0A8S4AT25"/>
<comment type="similarity">
    <text evidence="4">Belongs to the CDIP1/LITAF family.</text>
</comment>
<dbReference type="GO" id="GO:0005634">
    <property type="term" value="C:nucleus"/>
    <property type="evidence" value="ECO:0007669"/>
    <property type="project" value="TreeGrafter"/>
</dbReference>
<evidence type="ECO:0000256" key="7">
    <source>
        <dbReference type="ARBA" id="ARBA00023136"/>
    </source>
</evidence>
<dbReference type="PANTHER" id="PTHR23292">
    <property type="entry name" value="LIPOPOLYSACCHARIDE-INDUCED TUMOR NECROSIS FACTOR-ALPHA FACTOR"/>
    <property type="match status" value="1"/>
</dbReference>
<dbReference type="EMBL" id="CAJRST010008890">
    <property type="protein sequence ID" value="CAG5897562.1"/>
    <property type="molecule type" value="Genomic_DNA"/>
</dbReference>
<name>A0A8S4AT25_9TELE</name>
<protein>
    <submittedName>
        <fullName evidence="10">(Atlantic silverside) hypothetical protein</fullName>
    </submittedName>
</protein>
<keyword evidence="7 8" id="KW-0472">Membrane</keyword>
<dbReference type="GO" id="GO:0098560">
    <property type="term" value="C:cytoplasmic side of late endosome membrane"/>
    <property type="evidence" value="ECO:0007669"/>
    <property type="project" value="TreeGrafter"/>
</dbReference>